<comment type="pathway">
    <text evidence="2">Alkene biosynthesis; ethylene biosynthesis via 2-oxoglutarate.</text>
</comment>
<evidence type="ECO:0000256" key="4">
    <source>
        <dbReference type="ARBA" id="ARBA00012293"/>
    </source>
</evidence>
<keyword evidence="7" id="KW-0266">Ethylene biosynthesis</keyword>
<feature type="domain" description="Fe2OG dioxygenase" evidence="13">
    <location>
        <begin position="180"/>
        <end position="287"/>
    </location>
</feature>
<dbReference type="Proteomes" id="UP000198512">
    <property type="component" value="Unassembled WGS sequence"/>
</dbReference>
<evidence type="ECO:0000313" key="15">
    <source>
        <dbReference type="Proteomes" id="UP000198512"/>
    </source>
</evidence>
<keyword evidence="15" id="KW-1185">Reference proteome</keyword>
<dbReference type="EMBL" id="FOFP01000003">
    <property type="protein sequence ID" value="SEQ07140.1"/>
    <property type="molecule type" value="Genomic_DNA"/>
</dbReference>
<evidence type="ECO:0000256" key="2">
    <source>
        <dbReference type="ARBA" id="ARBA00004767"/>
    </source>
</evidence>
<comment type="catalytic activity">
    <reaction evidence="10">
        <text>2-oxoglutarate + O2 + 2 H(+) = ethene + 3 CO2 + H2O</text>
        <dbReference type="Rhea" id="RHEA:31523"/>
        <dbReference type="ChEBI" id="CHEBI:15377"/>
        <dbReference type="ChEBI" id="CHEBI:15378"/>
        <dbReference type="ChEBI" id="CHEBI:15379"/>
        <dbReference type="ChEBI" id="CHEBI:16526"/>
        <dbReference type="ChEBI" id="CHEBI:16810"/>
        <dbReference type="ChEBI" id="CHEBI:18153"/>
        <dbReference type="EC" id="1.13.12.19"/>
    </reaction>
</comment>
<organism evidence="14 15">
    <name type="scientific">Pseudomonas cuatrocienegasensis</name>
    <dbReference type="NCBI Taxonomy" id="543360"/>
    <lineage>
        <taxon>Bacteria</taxon>
        <taxon>Pseudomonadati</taxon>
        <taxon>Pseudomonadota</taxon>
        <taxon>Gammaproteobacteria</taxon>
        <taxon>Pseudomonadales</taxon>
        <taxon>Pseudomonadaceae</taxon>
        <taxon>Pseudomonas</taxon>
    </lineage>
</organism>
<evidence type="ECO:0000256" key="9">
    <source>
        <dbReference type="ARBA" id="ARBA00031282"/>
    </source>
</evidence>
<dbReference type="PROSITE" id="PS51471">
    <property type="entry name" value="FE2OG_OXY"/>
    <property type="match status" value="1"/>
</dbReference>
<keyword evidence="12" id="KW-0479">Metal-binding</keyword>
<dbReference type="RefSeq" id="WP_069516413.1">
    <property type="nucleotide sequence ID" value="NZ_FOFP01000003.1"/>
</dbReference>
<keyword evidence="12" id="KW-0560">Oxidoreductase</keyword>
<dbReference type="InterPro" id="IPR027443">
    <property type="entry name" value="IPNS-like_sf"/>
</dbReference>
<comment type="similarity">
    <text evidence="12">Belongs to the iron/ascorbate-dependent oxidoreductase family.</text>
</comment>
<evidence type="ECO:0000256" key="12">
    <source>
        <dbReference type="RuleBase" id="RU003682"/>
    </source>
</evidence>
<dbReference type="InterPro" id="IPR050231">
    <property type="entry name" value="Iron_ascorbate_oxido_reductase"/>
</dbReference>
<comment type="cofactor">
    <cofactor evidence="1">
        <name>Fe(2+)</name>
        <dbReference type="ChEBI" id="CHEBI:29033"/>
    </cofactor>
</comment>
<evidence type="ECO:0000256" key="11">
    <source>
        <dbReference type="ARBA" id="ARBA00049359"/>
    </source>
</evidence>
<evidence type="ECO:0000313" key="14">
    <source>
        <dbReference type="EMBL" id="SEQ07140.1"/>
    </source>
</evidence>
<proteinExistence type="inferred from homology"/>
<comment type="subunit">
    <text evidence="3">Monomer.</text>
</comment>
<dbReference type="EC" id="1.13.12.19" evidence="5"/>
<reference evidence="14 15" key="1">
    <citation type="submission" date="2016-10" db="EMBL/GenBank/DDBJ databases">
        <authorList>
            <person name="Varghese N."/>
            <person name="Submissions S."/>
        </authorList>
    </citation>
    <scope>NUCLEOTIDE SEQUENCE [LARGE SCALE GENOMIC DNA]</scope>
    <source>
        <strain evidence="14 15">CIP 109853</strain>
    </source>
</reference>
<dbReference type="InterPro" id="IPR005123">
    <property type="entry name" value="Oxoglu/Fe-dep_dioxygenase_dom"/>
</dbReference>
<evidence type="ECO:0000256" key="1">
    <source>
        <dbReference type="ARBA" id="ARBA00001954"/>
    </source>
</evidence>
<gene>
    <name evidence="14" type="ORF">SAMN05216600_103172</name>
</gene>
<keyword evidence="12" id="KW-0408">Iron</keyword>
<dbReference type="SUPFAM" id="SSF51197">
    <property type="entry name" value="Clavaminate synthase-like"/>
    <property type="match status" value="1"/>
</dbReference>
<comment type="catalytic activity">
    <reaction evidence="11">
        <text>L-arginine + 2-oxoglutarate + O2 = guanidine + L-glutamate 5-semialdehyde + succinate + CO2</text>
        <dbReference type="Rhea" id="RHEA:31535"/>
        <dbReference type="ChEBI" id="CHEBI:15379"/>
        <dbReference type="ChEBI" id="CHEBI:16526"/>
        <dbReference type="ChEBI" id="CHEBI:16810"/>
        <dbReference type="ChEBI" id="CHEBI:30031"/>
        <dbReference type="ChEBI" id="CHEBI:30087"/>
        <dbReference type="ChEBI" id="CHEBI:32682"/>
        <dbReference type="ChEBI" id="CHEBI:58066"/>
        <dbReference type="EC" id="1.14.20.7"/>
    </reaction>
</comment>
<dbReference type="Pfam" id="PF14226">
    <property type="entry name" value="DIOX_N"/>
    <property type="match status" value="1"/>
</dbReference>
<name>A0ABY1B6D4_9PSED</name>
<dbReference type="InterPro" id="IPR044861">
    <property type="entry name" value="IPNS-like_FE2OG_OXY"/>
</dbReference>
<sequence length="334" mass="37530">MTLLYVPIIDLEPYFEGSQEGKMQVAQAVDQACRDIGFLIIKKHRIPRELLDQVTALSQAFFALPLEEKRKVDRPRRDQVRGFSAVAEESLAYSTGEAAPGDLKESFSIGPSQVPDTPYFTGPAAGPHFAPNVWPAEPMALREHYEAYFVAMSELAMHLMRIFALALHLPEHYFDDKIDRHISMFRALSYPPLRERAEEGQFRASPHSDYGSLTIVYPDAPGLQVRNKAGEWVDVPYDPDGFAVNIGDLMMQWTNDRWISTVHRVVVPGLEEPSNKRRQSLVFFHQPNYDAMVECLPSCLAPGESPRHAPISSGDHLSSKFVKQTTFGGTKEVA</sequence>
<dbReference type="EC" id="1.14.20.7" evidence="4"/>
<protein>
    <recommendedName>
        <fullName evidence="6">2-oxoglutarate-dependent ethylene/succinate-forming enzyme</fullName>
        <ecNumber evidence="5">1.13.12.19</ecNumber>
        <ecNumber evidence="4">1.14.20.7</ecNumber>
    </recommendedName>
    <alternativeName>
        <fullName evidence="8">2-oxoglutarate dioxygenase (ethylene-forming)</fullName>
    </alternativeName>
    <alternativeName>
        <fullName evidence="9">2-oxoglutarate/L-arginine monooxygenase/decarboxylase (succinate-forming)</fullName>
    </alternativeName>
</protein>
<evidence type="ECO:0000256" key="5">
    <source>
        <dbReference type="ARBA" id="ARBA00012531"/>
    </source>
</evidence>
<evidence type="ECO:0000256" key="3">
    <source>
        <dbReference type="ARBA" id="ARBA00011245"/>
    </source>
</evidence>
<dbReference type="Pfam" id="PF03171">
    <property type="entry name" value="2OG-FeII_Oxy"/>
    <property type="match status" value="1"/>
</dbReference>
<dbReference type="InterPro" id="IPR026992">
    <property type="entry name" value="DIOX_N"/>
</dbReference>
<dbReference type="PRINTS" id="PR00682">
    <property type="entry name" value="IPNSYNTHASE"/>
</dbReference>
<evidence type="ECO:0000256" key="7">
    <source>
        <dbReference type="ARBA" id="ARBA00022666"/>
    </source>
</evidence>
<dbReference type="PANTHER" id="PTHR47990">
    <property type="entry name" value="2-OXOGLUTARATE (2OG) AND FE(II)-DEPENDENT OXYGENASE SUPERFAMILY PROTEIN-RELATED"/>
    <property type="match status" value="1"/>
</dbReference>
<dbReference type="Gene3D" id="2.60.120.330">
    <property type="entry name" value="B-lactam Antibiotic, Isopenicillin N Synthase, Chain"/>
    <property type="match status" value="1"/>
</dbReference>
<evidence type="ECO:0000259" key="13">
    <source>
        <dbReference type="PROSITE" id="PS51471"/>
    </source>
</evidence>
<evidence type="ECO:0000256" key="6">
    <source>
        <dbReference type="ARBA" id="ARBA00019045"/>
    </source>
</evidence>
<evidence type="ECO:0000256" key="8">
    <source>
        <dbReference type="ARBA" id="ARBA00031011"/>
    </source>
</evidence>
<comment type="caution">
    <text evidence="14">The sequence shown here is derived from an EMBL/GenBank/DDBJ whole genome shotgun (WGS) entry which is preliminary data.</text>
</comment>
<accession>A0ABY1B6D4</accession>
<evidence type="ECO:0000256" key="10">
    <source>
        <dbReference type="ARBA" id="ARBA00047725"/>
    </source>
</evidence>